<protein>
    <submittedName>
        <fullName evidence="1">Uncharacterized protein</fullName>
    </submittedName>
</protein>
<name>A0A1H8KRT0_9FIRM</name>
<organism evidence="1 2">
    <name type="scientific">Peptostreptococcus russellii</name>
    <dbReference type="NCBI Taxonomy" id="215200"/>
    <lineage>
        <taxon>Bacteria</taxon>
        <taxon>Bacillati</taxon>
        <taxon>Bacillota</taxon>
        <taxon>Clostridia</taxon>
        <taxon>Peptostreptococcales</taxon>
        <taxon>Peptostreptococcaceae</taxon>
        <taxon>Peptostreptococcus</taxon>
    </lineage>
</organism>
<reference evidence="1 2" key="1">
    <citation type="submission" date="2016-10" db="EMBL/GenBank/DDBJ databases">
        <authorList>
            <person name="de Groot N.N."/>
        </authorList>
    </citation>
    <scope>NUCLEOTIDE SEQUENCE [LARGE SCALE GENOMIC DNA]</scope>
    <source>
        <strain evidence="1 2">Calf135</strain>
    </source>
</reference>
<gene>
    <name evidence="1" type="ORF">SAMN05216454_14110</name>
</gene>
<dbReference type="RefSeq" id="WP_180366773.1">
    <property type="nucleotide sequence ID" value="NZ_FODF01000041.1"/>
</dbReference>
<sequence length="58" mass="6790">MKIKIDILKELIEKGRIETTRILLGSILNVDRAFMWCLYSISNKDMVHLHIFITTKGE</sequence>
<proteinExistence type="predicted"/>
<evidence type="ECO:0000313" key="2">
    <source>
        <dbReference type="Proteomes" id="UP000199512"/>
    </source>
</evidence>
<dbReference type="STRING" id="215200.SAMN05216454_14110"/>
<evidence type="ECO:0000313" key="1">
    <source>
        <dbReference type="EMBL" id="SEN95612.1"/>
    </source>
</evidence>
<dbReference type="AlphaFoldDB" id="A0A1H8KRT0"/>
<accession>A0A1H8KRT0</accession>
<keyword evidence="2" id="KW-1185">Reference proteome</keyword>
<dbReference type="EMBL" id="FODF01000041">
    <property type="protein sequence ID" value="SEN95612.1"/>
    <property type="molecule type" value="Genomic_DNA"/>
</dbReference>
<dbReference type="Proteomes" id="UP000199512">
    <property type="component" value="Unassembled WGS sequence"/>
</dbReference>